<organism evidence="1 2">
    <name type="scientific">Burkholderia ubonensis</name>
    <dbReference type="NCBI Taxonomy" id="101571"/>
    <lineage>
        <taxon>Bacteria</taxon>
        <taxon>Pseudomonadati</taxon>
        <taxon>Pseudomonadota</taxon>
        <taxon>Betaproteobacteria</taxon>
        <taxon>Burkholderiales</taxon>
        <taxon>Burkholderiaceae</taxon>
        <taxon>Burkholderia</taxon>
        <taxon>Burkholderia cepacia complex</taxon>
    </lineage>
</organism>
<name>A0A1R1JF25_9BURK</name>
<evidence type="ECO:0000313" key="2">
    <source>
        <dbReference type="Proteomes" id="UP000187194"/>
    </source>
</evidence>
<evidence type="ECO:0000313" key="1">
    <source>
        <dbReference type="EMBL" id="OMG73819.1"/>
    </source>
</evidence>
<accession>A0A1R1JF25</accession>
<dbReference type="AlphaFoldDB" id="A0A1R1JF25"/>
<sequence>MRRIARRVTDWDARSNLAFSRLMNATSQRSMGSLTHVVTVSPIERDKYHMKWCQLRTRLMFVSDGDPYTLKHELHTM</sequence>
<protein>
    <submittedName>
        <fullName evidence="1">Uncharacterized protein</fullName>
    </submittedName>
</protein>
<comment type="caution">
    <text evidence="1">The sequence shown here is derived from an EMBL/GenBank/DDBJ whole genome shotgun (WGS) entry which is preliminary data.</text>
</comment>
<gene>
    <name evidence="1" type="ORF">BW685_07230</name>
</gene>
<proteinExistence type="predicted"/>
<reference evidence="1 2" key="1">
    <citation type="submission" date="2017-01" db="EMBL/GenBank/DDBJ databases">
        <title>Phylogeographic, genomic and meropenem susceptibility analysis of Burkholderia ubonensis.</title>
        <authorList>
            <person name="Price E.P."/>
            <person name="Sarovich D.S."/>
            <person name="Webb J.R."/>
            <person name="Hall C.M."/>
            <person name="Sahl J.W."/>
            <person name="Kaestli M."/>
            <person name="Mayo M."/>
            <person name="Harrington G."/>
            <person name="Baker A.L."/>
            <person name="Sidak-Loftis L.C."/>
            <person name="Lummis M."/>
            <person name="Schupp J.M."/>
            <person name="Gillece J.D."/>
            <person name="Tuanyok A."/>
            <person name="Warner J."/>
            <person name="Busch J.D."/>
            <person name="Keim P."/>
            <person name="Currie B.J."/>
            <person name="Wagner D.M."/>
        </authorList>
    </citation>
    <scope>NUCLEOTIDE SEQUENCE [LARGE SCALE GENOMIC DNA]</scope>
    <source>
        <strain evidence="1 2">A21</strain>
    </source>
</reference>
<dbReference type="EMBL" id="MTJZ01000008">
    <property type="protein sequence ID" value="OMG73819.1"/>
    <property type="molecule type" value="Genomic_DNA"/>
</dbReference>
<dbReference type="Proteomes" id="UP000187194">
    <property type="component" value="Unassembled WGS sequence"/>
</dbReference>